<dbReference type="InterPro" id="IPR052055">
    <property type="entry name" value="Hepadnavirus_pol/RT"/>
</dbReference>
<evidence type="ECO:0000313" key="4">
    <source>
        <dbReference type="Proteomes" id="UP000002640"/>
    </source>
</evidence>
<dbReference type="Gene3D" id="1.10.443.10">
    <property type="entry name" value="Intergrase catalytic core"/>
    <property type="match status" value="1"/>
</dbReference>
<dbReference type="SUPFAM" id="SSF47823">
    <property type="entry name" value="lambda integrase-like, N-terminal domain"/>
    <property type="match status" value="1"/>
</dbReference>
<dbReference type="GO" id="GO:0006310">
    <property type="term" value="P:DNA recombination"/>
    <property type="evidence" value="ECO:0007669"/>
    <property type="project" value="UniProtKB-KW"/>
</dbReference>
<dbReference type="SUPFAM" id="SSF56349">
    <property type="entry name" value="DNA breaking-rejoining enzymes"/>
    <property type="match status" value="1"/>
</dbReference>
<keyword evidence="1" id="KW-0238">DNA-binding</keyword>
<sequence>AISHIHASTICTRTQEPFYSYHWVDDHISVVRAFPGVCEESERSLRLAMAIVFGPSAINETKLTGWHQRLKVLGLEFDSGTRTVSMPYSKITKARQKVHATMNATAITRTEYRSLLGSLRHVATCVRPARTFLQRLRAAEVGHPRSHRVPVTSQVIDALMWWELILQSASLNGVPLQYFTDSQVPDCTVYVDASNYGLAAIDVSRCKYLTYAFTAEEQDLISRFQDGDPNGFDINFRELLNLAFALFAWGSEWSHPRSCIPTHVRFRIDNTSAVAWQSRFSSRNPRARTILRLLALWEVTYNLHFSSQHVAGRSIKLADMGSRITQDPAVANSFRKLTSSWTATQYRRAFAEWTELCATIGIDPYCGSVGQQTFIDTITRFIFQAYERGLRSSSISGLLHGVQHFLSAAGAPSVFGHAQIRMLLKGIRRLDSLPSSKAPIASSGKAFQWFALRDEDVAILDGQGNPTIRPDQSDKVAIRLRGSKANQHGSPTNRILARSGHPYICPVFGALCLKHFRGPAQPSTPIALFVTPDGQQHTVSAARIKFALQHAAHRLGLQSKDYTSHSLRAGGATQMYRRGISALTISSTDTGYRTRSRFTED</sequence>
<dbReference type="InParanoid" id="G4ZA88"/>
<dbReference type="GO" id="GO:0003677">
    <property type="term" value="F:DNA binding"/>
    <property type="evidence" value="ECO:0007669"/>
    <property type="project" value="UniProtKB-KW"/>
</dbReference>
<dbReference type="InterPro" id="IPR013762">
    <property type="entry name" value="Integrase-like_cat_sf"/>
</dbReference>
<dbReference type="EMBL" id="JH159153">
    <property type="protein sequence ID" value="EGZ21973.1"/>
    <property type="molecule type" value="Genomic_DNA"/>
</dbReference>
<dbReference type="CDD" id="cd09275">
    <property type="entry name" value="RNase_HI_RT_DIRS1"/>
    <property type="match status" value="1"/>
</dbReference>
<evidence type="ECO:0000313" key="3">
    <source>
        <dbReference type="EMBL" id="EGZ21973.1"/>
    </source>
</evidence>
<reference evidence="3 4" key="1">
    <citation type="journal article" date="2006" name="Science">
        <title>Phytophthora genome sequences uncover evolutionary origins and mechanisms of pathogenesis.</title>
        <authorList>
            <person name="Tyler B.M."/>
            <person name="Tripathy S."/>
            <person name="Zhang X."/>
            <person name="Dehal P."/>
            <person name="Jiang R.H."/>
            <person name="Aerts A."/>
            <person name="Arredondo F.D."/>
            <person name="Baxter L."/>
            <person name="Bensasson D."/>
            <person name="Beynon J.L."/>
            <person name="Chapman J."/>
            <person name="Damasceno C.M."/>
            <person name="Dorrance A.E."/>
            <person name="Dou D."/>
            <person name="Dickerman A.W."/>
            <person name="Dubchak I.L."/>
            <person name="Garbelotto M."/>
            <person name="Gijzen M."/>
            <person name="Gordon S.G."/>
            <person name="Govers F."/>
            <person name="Grunwald N.J."/>
            <person name="Huang W."/>
            <person name="Ivors K.L."/>
            <person name="Jones R.W."/>
            <person name="Kamoun S."/>
            <person name="Krampis K."/>
            <person name="Lamour K.H."/>
            <person name="Lee M.K."/>
            <person name="McDonald W.H."/>
            <person name="Medina M."/>
            <person name="Meijer H.J."/>
            <person name="Nordberg E.K."/>
            <person name="Maclean D.J."/>
            <person name="Ospina-Giraldo M.D."/>
            <person name="Morris P.F."/>
            <person name="Phuntumart V."/>
            <person name="Putnam N.H."/>
            <person name="Rash S."/>
            <person name="Rose J.K."/>
            <person name="Sakihama Y."/>
            <person name="Salamov A.A."/>
            <person name="Savidor A."/>
            <person name="Scheuring C.F."/>
            <person name="Smith B.M."/>
            <person name="Sobral B.W."/>
            <person name="Terry A."/>
            <person name="Torto-Alalibo T.A."/>
            <person name="Win J."/>
            <person name="Xu Z."/>
            <person name="Zhang H."/>
            <person name="Grigoriev I.V."/>
            <person name="Rokhsar D.S."/>
            <person name="Boore J.L."/>
        </authorList>
    </citation>
    <scope>NUCLEOTIDE SEQUENCE [LARGE SCALE GENOMIC DNA]</scope>
    <source>
        <strain evidence="3 4">P6497</strain>
    </source>
</reference>
<keyword evidence="2" id="KW-0233">DNA recombination</keyword>
<dbReference type="InterPro" id="IPR010998">
    <property type="entry name" value="Integrase_recombinase_N"/>
</dbReference>
<proteinExistence type="predicted"/>
<dbReference type="GO" id="GO:0015074">
    <property type="term" value="P:DNA integration"/>
    <property type="evidence" value="ECO:0007669"/>
    <property type="project" value="InterPro"/>
</dbReference>
<dbReference type="PANTHER" id="PTHR33050:SF7">
    <property type="entry name" value="RIBONUCLEASE H"/>
    <property type="match status" value="1"/>
</dbReference>
<dbReference type="AlphaFoldDB" id="G4ZA88"/>
<dbReference type="PANTHER" id="PTHR33050">
    <property type="entry name" value="REVERSE TRANSCRIPTASE DOMAIN-CONTAINING PROTEIN"/>
    <property type="match status" value="1"/>
</dbReference>
<evidence type="ECO:0000256" key="2">
    <source>
        <dbReference type="ARBA" id="ARBA00023172"/>
    </source>
</evidence>
<dbReference type="Proteomes" id="UP000002640">
    <property type="component" value="Unassembled WGS sequence"/>
</dbReference>
<dbReference type="InterPro" id="IPR011010">
    <property type="entry name" value="DNA_brk_join_enz"/>
</dbReference>
<dbReference type="KEGG" id="psoj:PHYSODRAFT_495724"/>
<keyword evidence="4" id="KW-1185">Reference proteome</keyword>
<protein>
    <recommendedName>
        <fullName evidence="5">Tyr recombinase domain-containing protein</fullName>
    </recommendedName>
</protein>
<dbReference type="RefSeq" id="XP_009524690.1">
    <property type="nucleotide sequence ID" value="XM_009526395.1"/>
</dbReference>
<dbReference type="GeneID" id="20657218"/>
<dbReference type="Gene3D" id="1.10.150.130">
    <property type="match status" value="1"/>
</dbReference>
<feature type="non-terminal residue" evidence="3">
    <location>
        <position position="1"/>
    </location>
</feature>
<name>G4ZA88_PHYSP</name>
<gene>
    <name evidence="3" type="ORF">PHYSODRAFT_495724</name>
</gene>
<evidence type="ECO:0008006" key="5">
    <source>
        <dbReference type="Google" id="ProtNLM"/>
    </source>
</evidence>
<evidence type="ECO:0000256" key="1">
    <source>
        <dbReference type="ARBA" id="ARBA00023125"/>
    </source>
</evidence>
<organism evidence="3 4">
    <name type="scientific">Phytophthora sojae (strain P6497)</name>
    <name type="common">Soybean stem and root rot agent</name>
    <name type="synonym">Phytophthora megasperma f. sp. glycines</name>
    <dbReference type="NCBI Taxonomy" id="1094619"/>
    <lineage>
        <taxon>Eukaryota</taxon>
        <taxon>Sar</taxon>
        <taxon>Stramenopiles</taxon>
        <taxon>Oomycota</taxon>
        <taxon>Peronosporomycetes</taxon>
        <taxon>Peronosporales</taxon>
        <taxon>Peronosporaceae</taxon>
        <taxon>Phytophthora</taxon>
    </lineage>
</organism>
<accession>G4ZA88</accession>